<evidence type="ECO:0000313" key="2">
    <source>
        <dbReference type="EMBL" id="KYN36474.1"/>
    </source>
</evidence>
<dbReference type="Proteomes" id="UP000078541">
    <property type="component" value="Unassembled WGS sequence"/>
</dbReference>
<keyword evidence="3" id="KW-1185">Reference proteome</keyword>
<reference evidence="2 3" key="1">
    <citation type="submission" date="2016-03" db="EMBL/GenBank/DDBJ databases">
        <title>Trachymyrmex septentrionalis WGS genome.</title>
        <authorList>
            <person name="Nygaard S."/>
            <person name="Hu H."/>
            <person name="Boomsma J."/>
            <person name="Zhang G."/>
        </authorList>
    </citation>
    <scope>NUCLEOTIDE SEQUENCE [LARGE SCALE GENOMIC DNA]</scope>
    <source>
        <strain evidence="2">Tsep2-gDNA-1</strain>
        <tissue evidence="2">Whole body</tissue>
    </source>
</reference>
<gene>
    <name evidence="2" type="ORF">ALC56_09435</name>
</gene>
<feature type="region of interest" description="Disordered" evidence="1">
    <location>
        <begin position="1"/>
        <end position="22"/>
    </location>
</feature>
<name>A0A195F8V1_9HYME</name>
<feature type="compositionally biased region" description="Polar residues" evidence="1">
    <location>
        <begin position="1"/>
        <end position="13"/>
    </location>
</feature>
<accession>A0A195F8V1</accession>
<feature type="region of interest" description="Disordered" evidence="1">
    <location>
        <begin position="89"/>
        <end position="125"/>
    </location>
</feature>
<sequence length="125" mass="14228">MTKVTDGSATRKYSTGDRDRSDVDVGLSRMQMLARVQFVRGYWQAANKDRTGLRIPDIACRCHSSGKRFVILRRTKAERVAKMKCVHNNKPAAAAAGKEQKENPEEDRRGDEFLMREPSEGWRGE</sequence>
<evidence type="ECO:0000256" key="1">
    <source>
        <dbReference type="SAM" id="MobiDB-lite"/>
    </source>
</evidence>
<proteinExistence type="predicted"/>
<dbReference type="EMBL" id="KQ981744">
    <property type="protein sequence ID" value="KYN36474.1"/>
    <property type="molecule type" value="Genomic_DNA"/>
</dbReference>
<protein>
    <submittedName>
        <fullName evidence="2">Uncharacterized protein</fullName>
    </submittedName>
</protein>
<organism evidence="2 3">
    <name type="scientific">Trachymyrmex septentrionalis</name>
    <dbReference type="NCBI Taxonomy" id="34720"/>
    <lineage>
        <taxon>Eukaryota</taxon>
        <taxon>Metazoa</taxon>
        <taxon>Ecdysozoa</taxon>
        <taxon>Arthropoda</taxon>
        <taxon>Hexapoda</taxon>
        <taxon>Insecta</taxon>
        <taxon>Pterygota</taxon>
        <taxon>Neoptera</taxon>
        <taxon>Endopterygota</taxon>
        <taxon>Hymenoptera</taxon>
        <taxon>Apocrita</taxon>
        <taxon>Aculeata</taxon>
        <taxon>Formicoidea</taxon>
        <taxon>Formicidae</taxon>
        <taxon>Myrmicinae</taxon>
        <taxon>Trachymyrmex</taxon>
    </lineage>
</organism>
<dbReference type="AlphaFoldDB" id="A0A195F8V1"/>
<evidence type="ECO:0000313" key="3">
    <source>
        <dbReference type="Proteomes" id="UP000078541"/>
    </source>
</evidence>
<feature type="compositionally biased region" description="Basic and acidic residues" evidence="1">
    <location>
        <begin position="98"/>
        <end position="125"/>
    </location>
</feature>